<dbReference type="Gene3D" id="2.60.120.260">
    <property type="entry name" value="Galactose-binding domain-like"/>
    <property type="match status" value="1"/>
</dbReference>
<reference evidence="3 4" key="1">
    <citation type="submission" date="2016-10" db="EMBL/GenBank/DDBJ databases">
        <authorList>
            <person name="de Groot N.N."/>
        </authorList>
    </citation>
    <scope>NUCLEOTIDE SEQUENCE [LARGE SCALE GENOMIC DNA]</scope>
    <source>
        <strain evidence="3 4">DSM 9179</strain>
    </source>
</reference>
<dbReference type="STRING" id="99656.SAMN05421659_103286"/>
<evidence type="ECO:0000313" key="3">
    <source>
        <dbReference type="EMBL" id="SEW03555.1"/>
    </source>
</evidence>
<dbReference type="Pfam" id="PF02057">
    <property type="entry name" value="Glyco_hydro_59"/>
    <property type="match status" value="1"/>
</dbReference>
<dbReference type="Gene3D" id="1.20.1270.70">
    <property type="entry name" value="Designed single chain three-helix bundle"/>
    <property type="match status" value="1"/>
</dbReference>
<feature type="transmembrane region" description="Helical" evidence="1">
    <location>
        <begin position="1292"/>
        <end position="1316"/>
    </location>
</feature>
<dbReference type="Gene3D" id="2.60.40.1180">
    <property type="entry name" value="Golgi alpha-mannosidase II"/>
    <property type="match status" value="1"/>
</dbReference>
<dbReference type="InterPro" id="IPR001286">
    <property type="entry name" value="Glyco_hydro_59"/>
</dbReference>
<dbReference type="GO" id="GO:0005764">
    <property type="term" value="C:lysosome"/>
    <property type="evidence" value="ECO:0007669"/>
    <property type="project" value="TreeGrafter"/>
</dbReference>
<sequence>MRKMKMRNLLGKRIMALVLSTGLIVSGIPAIGTSTVEAETLTTIYAAAYQDATATKQTTLPAAVDVNGTSTSVKWSWPSTKFAVPFDTVEVTGQAGNDVVKAQVEVIPKAENELVYFVDASRDSGKESKAFDSIKALSTTIKNTVADQIYNDTDKWGRIGTNFREKGTSNIAVTKKIESGWYSSSKTEALTYQLYLEAGEYTLGAGLHEWWNGRSVNYVLSGNGMMSVTSQTATVSGVGSSDVKLTHFTVASACTVTMKVQNINATGEAPALSWFSVAKGTVTLPNITTQYGEVVVDGTDVVAAAQNVNGLTYKGFGLLSGNSTSNLLMDYKVESPEVYQQMMQVLFGGKHPLMNHVKMEMGNDGNNSTGADACTMRLETEEADASRSPGFQLAADAKKINPDIKVSFLRWGMPTWVASAWNSDRTGAGYEAMYKWYSQTVFDAYEKYGYIVDYINPDTNETSNPDEDFIKWFKTKLTEEKDFPSYMDAAAQKAYNSIKIIASDENTSLNIVPSMRADSALYNAVSAVGFHYRAGDTNSTRDYRTMADVDDKEIWYSEGCATFSYSEYQENKTIAYGAGTIGGFQSPLALADNFIKSFVYSRKTHYIFQPAVGSFYEGAQYDHKELISAREPWAGYVHYDPMIYLLEHFSKFAVTGWENEDNTAGIWRVIPSASANNSSGSDHLTNEAGNPSYMTLAAPDKKNFSVVMVNNSSKTQKYSVKAQNMDIADGAPMEIWETKTDSYMQYIGEAGYSNGYYTVTVEPYSTVTLTTLDCNKDAQYTNPLPESNEKAVLDTDASGKTLDTTDNILYADDYNYDEYNDYSAYGKDYLTSRGNEPRNTVDFSGAFVVDNGQLKQLLNNSVSQWNNNTPNSVVGDFRWMNYKASIDVTVGVGYAGLNIRQQTGMGFEGSGYNLSITKDGIWTLKKHSTVVASGTATKNDAGTYKLALEGKGAVISAWVDGVLVNAYTDLNPEYFGRVRLGCSWNETTFDNLLVEKVDGYEPYATELIDNASDEVTYDGTWDIRVAGNGASSNDWYRSTSTTATPGSSFQFDMSGAGFALLGGNDGSATLDISVDGKQVATDVTTQSSNQHYSTYIQDGLKNSAHTVKVTVKSGNFVLDAIDILPSGEMDKAQLDELIQKVENTKYIDTMFEDKWIPFTTALQTARDVSANVRASQNEIDAAYTALKAAAIGIVNPNKLKEKMEKARSIDASLYTDESYEKVTMALNDANSEINNEIVIQENLDATGTALEKAIAELVKKTPISEATINEPSTPSSESTAVENGIATGDTTMVSTIIVLGVVSAFILASLVLVSFIKRKKARNINSK</sequence>
<dbReference type="GO" id="GO:0004336">
    <property type="term" value="F:galactosylceramidase activity"/>
    <property type="evidence" value="ECO:0007669"/>
    <property type="project" value="InterPro"/>
</dbReference>
<feature type="domain" description="Glycosyl hydrolase family 59 catalytic" evidence="2">
    <location>
        <begin position="313"/>
        <end position="650"/>
    </location>
</feature>
<name>A0A1I0NQ81_9FIRM</name>
<dbReference type="RefSeq" id="WP_092451513.1">
    <property type="nucleotide sequence ID" value="NZ_FOJI01000003.1"/>
</dbReference>
<evidence type="ECO:0000256" key="1">
    <source>
        <dbReference type="SAM" id="Phobius"/>
    </source>
</evidence>
<keyword evidence="1" id="KW-0812">Transmembrane</keyword>
<accession>A0A1I0NQ81</accession>
<dbReference type="PANTHER" id="PTHR15172">
    <property type="entry name" value="GALACTOCEREBROSIDASE"/>
    <property type="match status" value="1"/>
</dbReference>
<proteinExistence type="predicted"/>
<keyword evidence="1" id="KW-0472">Membrane</keyword>
<evidence type="ECO:0000259" key="2">
    <source>
        <dbReference type="Pfam" id="PF02057"/>
    </source>
</evidence>
<keyword evidence="1" id="KW-1133">Transmembrane helix</keyword>
<evidence type="ECO:0000313" key="4">
    <source>
        <dbReference type="Proteomes" id="UP000199701"/>
    </source>
</evidence>
<keyword evidence="4" id="KW-1185">Reference proteome</keyword>
<keyword evidence="3" id="KW-0378">Hydrolase</keyword>
<dbReference type="InterPro" id="IPR017853">
    <property type="entry name" value="GH"/>
</dbReference>
<dbReference type="SUPFAM" id="SSF51445">
    <property type="entry name" value="(Trans)glycosidases"/>
    <property type="match status" value="1"/>
</dbReference>
<dbReference type="OrthoDB" id="9802318at2"/>
<dbReference type="PANTHER" id="PTHR15172:SF1">
    <property type="entry name" value="GALACTOCEREBROSIDASE"/>
    <property type="match status" value="1"/>
</dbReference>
<dbReference type="Gene3D" id="2.60.120.560">
    <property type="entry name" value="Exo-inulinase, domain 1"/>
    <property type="match status" value="1"/>
</dbReference>
<dbReference type="GO" id="GO:0016020">
    <property type="term" value="C:membrane"/>
    <property type="evidence" value="ECO:0007669"/>
    <property type="project" value="GOC"/>
</dbReference>
<organism evidence="3 4">
    <name type="scientific">[Clostridium] fimetarium</name>
    <dbReference type="NCBI Taxonomy" id="99656"/>
    <lineage>
        <taxon>Bacteria</taxon>
        <taxon>Bacillati</taxon>
        <taxon>Bacillota</taxon>
        <taxon>Clostridia</taxon>
        <taxon>Lachnospirales</taxon>
        <taxon>Lachnospiraceae</taxon>
    </lineage>
</organism>
<dbReference type="InterPro" id="IPR013780">
    <property type="entry name" value="Glyco_hydro_b"/>
</dbReference>
<dbReference type="Proteomes" id="UP000199701">
    <property type="component" value="Unassembled WGS sequence"/>
</dbReference>
<dbReference type="InterPro" id="IPR049161">
    <property type="entry name" value="GH59_cat"/>
</dbReference>
<protein>
    <submittedName>
        <fullName evidence="3">Glycosyl hydrolase family 59</fullName>
    </submittedName>
</protein>
<dbReference type="Gene3D" id="3.20.20.80">
    <property type="entry name" value="Glycosidases"/>
    <property type="match status" value="1"/>
</dbReference>
<dbReference type="Gene3D" id="1.20.1270.90">
    <property type="entry name" value="AF1782-like"/>
    <property type="match status" value="1"/>
</dbReference>
<dbReference type="EMBL" id="FOJI01000003">
    <property type="protein sequence ID" value="SEW03555.1"/>
    <property type="molecule type" value="Genomic_DNA"/>
</dbReference>
<gene>
    <name evidence="3" type="ORF">SAMN05421659_103286</name>
</gene>
<dbReference type="GO" id="GO:0006683">
    <property type="term" value="P:galactosylceramide catabolic process"/>
    <property type="evidence" value="ECO:0007669"/>
    <property type="project" value="InterPro"/>
</dbReference>